<evidence type="ECO:0000313" key="1">
    <source>
        <dbReference type="EMBL" id="QLH06623.1"/>
    </source>
</evidence>
<dbReference type="RefSeq" id="WP_179372723.1">
    <property type="nucleotide sequence ID" value="NZ_CP026995.1"/>
</dbReference>
<dbReference type="EMBL" id="CP026995">
    <property type="protein sequence ID" value="QLH06623.1"/>
    <property type="molecule type" value="Genomic_DNA"/>
</dbReference>
<reference evidence="1 2" key="1">
    <citation type="submission" date="2018-02" db="EMBL/GenBank/DDBJ databases">
        <title>Complete genome of Nitrosopumilus ureaphilus PS0.</title>
        <authorList>
            <person name="Qin W."/>
            <person name="Zheng Y."/>
            <person name="Stahl D.A."/>
        </authorList>
    </citation>
    <scope>NUCLEOTIDE SEQUENCE [LARGE SCALE GENOMIC DNA]</scope>
    <source>
        <strain evidence="1 2">PS0</strain>
    </source>
</reference>
<dbReference type="AlphaFoldDB" id="A0A7D5RDW2"/>
<sequence length="117" mass="14083">MTFHKYLGDSKMFEYDKHYKECRQLNKPFIKARTNPNHGNYYVQIDLITCNYELTKKEQEEIVQLFKNEMIFIKSSPNILNFSIDKELAWFDGVSPEHVDDFCNCLYDLTQKYHARI</sequence>
<evidence type="ECO:0000313" key="2">
    <source>
        <dbReference type="Proteomes" id="UP000509478"/>
    </source>
</evidence>
<dbReference type="GeneID" id="56067564"/>
<accession>A0A7D5RDW2</accession>
<gene>
    <name evidence="1" type="ORF">C5F50_05710</name>
</gene>
<dbReference type="Proteomes" id="UP000509478">
    <property type="component" value="Chromosome"/>
</dbReference>
<keyword evidence="2" id="KW-1185">Reference proteome</keyword>
<protein>
    <submittedName>
        <fullName evidence="1">Uncharacterized protein</fullName>
    </submittedName>
</protein>
<name>A0A7D5RDW2_9ARCH</name>
<organism evidence="1 2">
    <name type="scientific">Nitrosopumilus ureiphilus</name>
    <dbReference type="NCBI Taxonomy" id="1470067"/>
    <lineage>
        <taxon>Archaea</taxon>
        <taxon>Nitrososphaerota</taxon>
        <taxon>Nitrososphaeria</taxon>
        <taxon>Nitrosopumilales</taxon>
        <taxon>Nitrosopumilaceae</taxon>
        <taxon>Nitrosopumilus</taxon>
    </lineage>
</organism>
<dbReference type="KEGG" id="nue:C5F50_05710"/>
<dbReference type="OrthoDB" id="4745at2157"/>
<proteinExistence type="predicted"/>